<reference evidence="1 2" key="1">
    <citation type="journal article" date="2012" name="Genome Biol.">
        <title>Genome and low-iron response of an oceanic diatom adapted to chronic iron limitation.</title>
        <authorList>
            <person name="Lommer M."/>
            <person name="Specht M."/>
            <person name="Roy A.S."/>
            <person name="Kraemer L."/>
            <person name="Andreson R."/>
            <person name="Gutowska M.A."/>
            <person name="Wolf J."/>
            <person name="Bergner S.V."/>
            <person name="Schilhabel M.B."/>
            <person name="Klostermeier U.C."/>
            <person name="Beiko R.G."/>
            <person name="Rosenstiel P."/>
            <person name="Hippler M."/>
            <person name="Laroche J."/>
        </authorList>
    </citation>
    <scope>NUCLEOTIDE SEQUENCE [LARGE SCALE GENOMIC DNA]</scope>
    <source>
        <strain evidence="1 2">CCMP1005</strain>
    </source>
</reference>
<dbReference type="Proteomes" id="UP000266841">
    <property type="component" value="Unassembled WGS sequence"/>
</dbReference>
<comment type="caution">
    <text evidence="1">The sequence shown here is derived from an EMBL/GenBank/DDBJ whole genome shotgun (WGS) entry which is preliminary data.</text>
</comment>
<keyword evidence="2" id="KW-1185">Reference proteome</keyword>
<feature type="non-terminal residue" evidence="1">
    <location>
        <position position="1"/>
    </location>
</feature>
<accession>K0RKA4</accession>
<evidence type="ECO:0000313" key="2">
    <source>
        <dbReference type="Proteomes" id="UP000266841"/>
    </source>
</evidence>
<name>K0RKA4_THAOC</name>
<dbReference type="AlphaFoldDB" id="K0RKA4"/>
<dbReference type="EMBL" id="AGNL01037384">
    <property type="protein sequence ID" value="EJK53635.1"/>
    <property type="molecule type" value="Genomic_DNA"/>
</dbReference>
<sequence>HVEARQAAEWPGRDETLAEQGVLPLLREEWSLAKRAKLDRAMRLAQVEGVGEEREALEEQIIRAKAALTNELAGHQGKGGDGMNELGLRDFTTEWVLDLTADANGNQINSR</sequence>
<gene>
    <name evidence="1" type="ORF">THAOC_26883</name>
</gene>
<proteinExistence type="predicted"/>
<protein>
    <submittedName>
        <fullName evidence="1">Uncharacterized protein</fullName>
    </submittedName>
</protein>
<evidence type="ECO:0000313" key="1">
    <source>
        <dbReference type="EMBL" id="EJK53635.1"/>
    </source>
</evidence>
<organism evidence="1 2">
    <name type="scientific">Thalassiosira oceanica</name>
    <name type="common">Marine diatom</name>
    <dbReference type="NCBI Taxonomy" id="159749"/>
    <lineage>
        <taxon>Eukaryota</taxon>
        <taxon>Sar</taxon>
        <taxon>Stramenopiles</taxon>
        <taxon>Ochrophyta</taxon>
        <taxon>Bacillariophyta</taxon>
        <taxon>Coscinodiscophyceae</taxon>
        <taxon>Thalassiosirophycidae</taxon>
        <taxon>Thalassiosirales</taxon>
        <taxon>Thalassiosiraceae</taxon>
        <taxon>Thalassiosira</taxon>
    </lineage>
</organism>